<dbReference type="InterPro" id="IPR004147">
    <property type="entry name" value="ABC1_dom"/>
</dbReference>
<dbReference type="RefSeq" id="XP_025364944.1">
    <property type="nucleotide sequence ID" value="XM_025504210.1"/>
</dbReference>
<dbReference type="EMBL" id="KZ819662">
    <property type="protein sequence ID" value="PWN30332.1"/>
    <property type="molecule type" value="Genomic_DNA"/>
</dbReference>
<feature type="compositionally biased region" description="Basic and acidic residues" evidence="2">
    <location>
        <begin position="444"/>
        <end position="457"/>
    </location>
</feature>
<feature type="domain" description="ABC1 atypical kinase-like" evidence="3">
    <location>
        <begin position="153"/>
        <end position="407"/>
    </location>
</feature>
<feature type="region of interest" description="Disordered" evidence="2">
    <location>
        <begin position="434"/>
        <end position="457"/>
    </location>
</feature>
<dbReference type="SUPFAM" id="SSF56112">
    <property type="entry name" value="Protein kinase-like (PK-like)"/>
    <property type="match status" value="1"/>
</dbReference>
<proteinExistence type="inferred from homology"/>
<protein>
    <submittedName>
        <fullName evidence="4">ABC1-domain-containing protein</fullName>
    </submittedName>
</protein>
<dbReference type="InterPro" id="IPR051130">
    <property type="entry name" value="Mito_struct-func_regulator"/>
</dbReference>
<feature type="region of interest" description="Disordered" evidence="2">
    <location>
        <begin position="1"/>
        <end position="49"/>
    </location>
</feature>
<dbReference type="CDD" id="cd13969">
    <property type="entry name" value="ADCK1-like"/>
    <property type="match status" value="1"/>
</dbReference>
<reference evidence="4 5" key="1">
    <citation type="journal article" date="2018" name="Mol. Biol. Evol.">
        <title>Broad Genomic Sampling Reveals a Smut Pathogenic Ancestry of the Fungal Clade Ustilaginomycotina.</title>
        <authorList>
            <person name="Kijpornyongpan T."/>
            <person name="Mondo S.J."/>
            <person name="Barry K."/>
            <person name="Sandor L."/>
            <person name="Lee J."/>
            <person name="Lipzen A."/>
            <person name="Pangilinan J."/>
            <person name="LaButti K."/>
            <person name="Hainaut M."/>
            <person name="Henrissat B."/>
            <person name="Grigoriev I.V."/>
            <person name="Spatafora J.W."/>
            <person name="Aime M.C."/>
        </authorList>
    </citation>
    <scope>NUCLEOTIDE SEQUENCE [LARGE SCALE GENOMIC DNA]</scope>
    <source>
        <strain evidence="4 5">MCA 5214</strain>
    </source>
</reference>
<name>A0A316UYN7_9BASI</name>
<organism evidence="4 5">
    <name type="scientific">Jaminaea rosea</name>
    <dbReference type="NCBI Taxonomy" id="1569628"/>
    <lineage>
        <taxon>Eukaryota</taxon>
        <taxon>Fungi</taxon>
        <taxon>Dikarya</taxon>
        <taxon>Basidiomycota</taxon>
        <taxon>Ustilaginomycotina</taxon>
        <taxon>Exobasidiomycetes</taxon>
        <taxon>Microstromatales</taxon>
        <taxon>Microstromatales incertae sedis</taxon>
        <taxon>Jaminaea</taxon>
    </lineage>
</organism>
<evidence type="ECO:0000259" key="3">
    <source>
        <dbReference type="Pfam" id="PF03109"/>
    </source>
</evidence>
<accession>A0A316UYN7</accession>
<sequence length="623" mass="69292">MPVSTRPLLIRQASTSTPLTASDAAGSPPPPSSSSSSTSTRPPNQHPPQRRRRIALGILTAAGLTAGLALAFDEHHIIRRNVLTAYTGISIALDYKLYFDPDDPDAVAGLHERCANRLFAACEKNQGLYIKIGQAVGANSLVLPPAYAQFTRMFDDVERMPWDVARGVIEAELAQRGQTMDDVFSSFDQVPIAAASVAQVHRATLKETGNQVAVKVQRPSIRPQAYWDLLCFRILLKFYERIFDLPLAYFGGYISNQIELETHFDAELQNSLKIKEAIAQDKALAHNVTVPEVFPKYSSDRLLVMDFIGGACKLTDRQKIEDMGLSVRKVASDVCNVFAAMIFQYGFVQADGHAGNVLVRRHPTDKRRGAHQVVLIDHGLYVTLSDSFRRQYAQLWKSIFTVDVPKLEAITREWGMGEASADLFASATLMRPWSNPEKKKKSKQRLEEEAKEAEEEKGLSQKERLLRDFLVHVELVPKELIFVGRSMRIVQANNQTLGSPVNRINILARHAADALVDTVGKAAEEPLGSAGLRDRLAAWLRVRRDFLVFRGALFLLDVAFWTSAILHWTRRAAASPLEVMGLRSSPAEKGEGKGGFEDDLEKSMQRMAKEELGVELRSEAFEG</sequence>
<evidence type="ECO:0000256" key="2">
    <source>
        <dbReference type="SAM" id="MobiDB-lite"/>
    </source>
</evidence>
<keyword evidence="5" id="KW-1185">Reference proteome</keyword>
<comment type="similarity">
    <text evidence="1">Belongs to the protein kinase superfamily. ADCK protein kinase family.</text>
</comment>
<evidence type="ECO:0000256" key="1">
    <source>
        <dbReference type="ARBA" id="ARBA00009670"/>
    </source>
</evidence>
<dbReference type="PANTHER" id="PTHR43173:SF37">
    <property type="entry name" value="ABC1 FAMILY PROTEIN C10F6.14C"/>
    <property type="match status" value="1"/>
</dbReference>
<dbReference type="InterPro" id="IPR011009">
    <property type="entry name" value="Kinase-like_dom_sf"/>
</dbReference>
<gene>
    <name evidence="4" type="ORF">BDZ90DRAFT_215179</name>
</gene>
<dbReference type="OrthoDB" id="427480at2759"/>
<dbReference type="AlphaFoldDB" id="A0A316UYN7"/>
<evidence type="ECO:0000313" key="5">
    <source>
        <dbReference type="Proteomes" id="UP000245884"/>
    </source>
</evidence>
<dbReference type="PANTHER" id="PTHR43173">
    <property type="entry name" value="ABC1 FAMILY PROTEIN"/>
    <property type="match status" value="1"/>
</dbReference>
<dbReference type="InterPro" id="IPR045307">
    <property type="entry name" value="ADCK1_dom"/>
</dbReference>
<dbReference type="STRING" id="1569628.A0A316UYN7"/>
<dbReference type="GeneID" id="37026033"/>
<feature type="compositionally biased region" description="Low complexity" evidence="2">
    <location>
        <begin position="33"/>
        <end position="43"/>
    </location>
</feature>
<dbReference type="Proteomes" id="UP000245884">
    <property type="component" value="Unassembled WGS sequence"/>
</dbReference>
<evidence type="ECO:0000313" key="4">
    <source>
        <dbReference type="EMBL" id="PWN30332.1"/>
    </source>
</evidence>
<dbReference type="Pfam" id="PF03109">
    <property type="entry name" value="ABC1"/>
    <property type="match status" value="1"/>
</dbReference>